<dbReference type="InterPro" id="IPR001303">
    <property type="entry name" value="Aldolase_II/adducin_N"/>
</dbReference>
<feature type="domain" description="Class II aldolase/adducin N-terminal" evidence="3">
    <location>
        <begin position="8"/>
        <end position="179"/>
    </location>
</feature>
<proteinExistence type="predicted"/>
<keyword evidence="5" id="KW-1185">Reference proteome</keyword>
<dbReference type="PANTHER" id="PTHR22789">
    <property type="entry name" value="FUCULOSE PHOSPHATE ALDOLASE"/>
    <property type="match status" value="1"/>
</dbReference>
<dbReference type="Pfam" id="PF00596">
    <property type="entry name" value="Aldolase_II"/>
    <property type="match status" value="1"/>
</dbReference>
<evidence type="ECO:0000313" key="4">
    <source>
        <dbReference type="EMBL" id="GGY90373.1"/>
    </source>
</evidence>
<dbReference type="EMBL" id="BMZA01000001">
    <property type="protein sequence ID" value="GGY90373.1"/>
    <property type="molecule type" value="Genomic_DNA"/>
</dbReference>
<reference evidence="4" key="2">
    <citation type="submission" date="2020-09" db="EMBL/GenBank/DDBJ databases">
        <authorList>
            <person name="Sun Q."/>
            <person name="Kim S."/>
        </authorList>
    </citation>
    <scope>NUCLEOTIDE SEQUENCE</scope>
    <source>
        <strain evidence="4">KCTC 32255</strain>
    </source>
</reference>
<comment type="caution">
    <text evidence="4">The sequence shown here is derived from an EMBL/GenBank/DDBJ whole genome shotgun (WGS) entry which is preliminary data.</text>
</comment>
<keyword evidence="1" id="KW-0479">Metal-binding</keyword>
<keyword evidence="2" id="KW-0456">Lyase</keyword>
<dbReference type="GO" id="GO:0019323">
    <property type="term" value="P:pentose catabolic process"/>
    <property type="evidence" value="ECO:0007669"/>
    <property type="project" value="TreeGrafter"/>
</dbReference>
<dbReference type="AlphaFoldDB" id="A0A918P8G8"/>
<dbReference type="GO" id="GO:0046872">
    <property type="term" value="F:metal ion binding"/>
    <property type="evidence" value="ECO:0007669"/>
    <property type="project" value="UniProtKB-KW"/>
</dbReference>
<dbReference type="Gene3D" id="3.40.225.10">
    <property type="entry name" value="Class II aldolase/adducin N-terminal domain"/>
    <property type="match status" value="1"/>
</dbReference>
<dbReference type="GO" id="GO:0016832">
    <property type="term" value="F:aldehyde-lyase activity"/>
    <property type="evidence" value="ECO:0007669"/>
    <property type="project" value="TreeGrafter"/>
</dbReference>
<organism evidence="4 5">
    <name type="scientific">Novosphingobium colocasiae</name>
    <dbReference type="NCBI Taxonomy" id="1256513"/>
    <lineage>
        <taxon>Bacteria</taxon>
        <taxon>Pseudomonadati</taxon>
        <taxon>Pseudomonadota</taxon>
        <taxon>Alphaproteobacteria</taxon>
        <taxon>Sphingomonadales</taxon>
        <taxon>Sphingomonadaceae</taxon>
        <taxon>Novosphingobium</taxon>
    </lineage>
</organism>
<dbReference type="SMART" id="SM01007">
    <property type="entry name" value="Aldolase_II"/>
    <property type="match status" value="1"/>
</dbReference>
<sequence>MCIPDIDETVRMAARALGRNGLAHAYGHCSMRIDADSFMVCAALPMGVIEDQPGTVVPIRGALPQGVLGEVRVHQQIYALRPDVNGICRSMPPALMALSTYGIVPVARHGIGAYFAEGPALWNDPRLLRDDESARNVAQELGAGHAIVLRGNGVVVVGESLEQAVTLTWFLEDAARIERDVRMMGLDPQAGRLDTQETQARQVWAGDVISRMWTWLNRHDRP</sequence>
<dbReference type="Proteomes" id="UP000648075">
    <property type="component" value="Unassembled WGS sequence"/>
</dbReference>
<dbReference type="SUPFAM" id="SSF53639">
    <property type="entry name" value="AraD/HMP-PK domain-like"/>
    <property type="match status" value="1"/>
</dbReference>
<evidence type="ECO:0000259" key="3">
    <source>
        <dbReference type="SMART" id="SM01007"/>
    </source>
</evidence>
<protein>
    <recommendedName>
        <fullName evidence="3">Class II aldolase/adducin N-terminal domain-containing protein</fullName>
    </recommendedName>
</protein>
<dbReference type="GO" id="GO:0005829">
    <property type="term" value="C:cytosol"/>
    <property type="evidence" value="ECO:0007669"/>
    <property type="project" value="TreeGrafter"/>
</dbReference>
<accession>A0A918P8G8</accession>
<reference evidence="4" key="1">
    <citation type="journal article" date="2014" name="Int. J. Syst. Evol. Microbiol.">
        <title>Complete genome sequence of Corynebacterium casei LMG S-19264T (=DSM 44701T), isolated from a smear-ripened cheese.</title>
        <authorList>
            <consortium name="US DOE Joint Genome Institute (JGI-PGF)"/>
            <person name="Walter F."/>
            <person name="Albersmeier A."/>
            <person name="Kalinowski J."/>
            <person name="Ruckert C."/>
        </authorList>
    </citation>
    <scope>NUCLEOTIDE SEQUENCE</scope>
    <source>
        <strain evidence="4">KCTC 32255</strain>
    </source>
</reference>
<evidence type="ECO:0000313" key="5">
    <source>
        <dbReference type="Proteomes" id="UP000648075"/>
    </source>
</evidence>
<dbReference type="InterPro" id="IPR050197">
    <property type="entry name" value="Aldolase_class_II_sugar_metab"/>
</dbReference>
<evidence type="ECO:0000256" key="2">
    <source>
        <dbReference type="ARBA" id="ARBA00023239"/>
    </source>
</evidence>
<gene>
    <name evidence="4" type="ORF">GCM10011614_01310</name>
</gene>
<evidence type="ECO:0000256" key="1">
    <source>
        <dbReference type="ARBA" id="ARBA00022723"/>
    </source>
</evidence>
<dbReference type="PANTHER" id="PTHR22789:SF0">
    <property type="entry name" value="3-OXO-TETRONATE 4-PHOSPHATE DECARBOXYLASE-RELATED"/>
    <property type="match status" value="1"/>
</dbReference>
<name>A0A918P8G8_9SPHN</name>
<dbReference type="RefSeq" id="WP_229813603.1">
    <property type="nucleotide sequence ID" value="NZ_BMZA01000001.1"/>
</dbReference>
<dbReference type="InterPro" id="IPR036409">
    <property type="entry name" value="Aldolase_II/adducin_N_sf"/>
</dbReference>